<protein>
    <submittedName>
        <fullName evidence="2">Concanavalin A-like lectin/glucanase superfamily protein</fullName>
    </submittedName>
</protein>
<dbReference type="InterPro" id="IPR036966">
    <property type="entry name" value="CBM3_sf"/>
</dbReference>
<evidence type="ECO:0000313" key="2">
    <source>
        <dbReference type="EMBL" id="PWL03668.1"/>
    </source>
</evidence>
<dbReference type="Gene3D" id="2.60.40.710">
    <property type="entry name" value="Endoglucanase-like"/>
    <property type="match status" value="1"/>
</dbReference>
<accession>A0ABX5LQX3</accession>
<proteinExistence type="predicted"/>
<evidence type="ECO:0000256" key="1">
    <source>
        <dbReference type="SAM" id="SignalP"/>
    </source>
</evidence>
<dbReference type="RefSeq" id="WP_109587257.1">
    <property type="nucleotide sequence ID" value="NZ_QGHD01000004.1"/>
</dbReference>
<feature type="signal peptide" evidence="1">
    <location>
        <begin position="1"/>
        <end position="29"/>
    </location>
</feature>
<dbReference type="InterPro" id="IPR013320">
    <property type="entry name" value="ConA-like_dom_sf"/>
</dbReference>
<keyword evidence="1" id="KW-0732">Signal</keyword>
<organism evidence="2 3">
    <name type="scientific">Hallerella porci</name>
    <dbReference type="NCBI Taxonomy" id="1945871"/>
    <lineage>
        <taxon>Bacteria</taxon>
        <taxon>Pseudomonadati</taxon>
        <taxon>Fibrobacterota</taxon>
        <taxon>Fibrobacteria</taxon>
        <taxon>Fibrobacterales</taxon>
        <taxon>Fibrobacteraceae</taxon>
        <taxon>Hallerella</taxon>
    </lineage>
</organism>
<feature type="chain" id="PRO_5046797697" evidence="1">
    <location>
        <begin position="30"/>
        <end position="3763"/>
    </location>
</feature>
<comment type="caution">
    <text evidence="2">The sequence shown here is derived from an EMBL/GenBank/DDBJ whole genome shotgun (WGS) entry which is preliminary data.</text>
</comment>
<gene>
    <name evidence="2" type="ORF">B0H50_10492</name>
</gene>
<keyword evidence="3" id="KW-1185">Reference proteome</keyword>
<reference evidence="2 3" key="1">
    <citation type="submission" date="2018-05" db="EMBL/GenBank/DDBJ databases">
        <title>Animal gut microbial communities from fecal samples from Wisconsin, USA.</title>
        <authorList>
            <person name="Neumann A."/>
        </authorList>
    </citation>
    <scope>NUCLEOTIDE SEQUENCE [LARGE SCALE GENOMIC DNA]</scope>
    <source>
        <strain evidence="2 3">UWS4</strain>
    </source>
</reference>
<dbReference type="EMBL" id="QGHD01000004">
    <property type="protein sequence ID" value="PWL03668.1"/>
    <property type="molecule type" value="Genomic_DNA"/>
</dbReference>
<dbReference type="Proteomes" id="UP000245523">
    <property type="component" value="Unassembled WGS sequence"/>
</dbReference>
<name>A0ABX5LQX3_9BACT</name>
<dbReference type="SUPFAM" id="SSF49384">
    <property type="entry name" value="Carbohydrate-binding domain"/>
    <property type="match status" value="1"/>
</dbReference>
<dbReference type="SUPFAM" id="SSF49899">
    <property type="entry name" value="Concanavalin A-like lectins/glucanases"/>
    <property type="match status" value="1"/>
</dbReference>
<evidence type="ECO:0000313" key="3">
    <source>
        <dbReference type="Proteomes" id="UP000245523"/>
    </source>
</evidence>
<dbReference type="InterPro" id="IPR008965">
    <property type="entry name" value="CBM2/CBM3_carb-bd_dom_sf"/>
</dbReference>
<dbReference type="Gene3D" id="2.60.120.200">
    <property type="match status" value="1"/>
</dbReference>
<dbReference type="Pfam" id="PF13385">
    <property type="entry name" value="Laminin_G_3"/>
    <property type="match status" value="1"/>
</dbReference>
<sequence>MKNSLGYGRKLFWSLVFVCASICTANAMASNNSAIYILLNTETSNAKTCWNSSLKNYVEEKIAREKGSVYCTSYDLREISPIEFAQEFSKAENSILDLAQKNWFENSENVELKNWKKKNSKSNFEKLKSQNPEMVPLQFILVVEGASGLAVREYIQSKNYQGEFVQVLFFNTPHEGTGFADQALFNQNLNAIKQKKNAGDVASLMSVALTGYLLDKSSLFQEFMLTLASKAVNYAALKLDDSAEKFLKNPEVFSHFNESNQSLWYLAQDADLNDLKYKTLIENAKAKNIPVENYLGSTQLLNSREIQNSFLQPNYNLIYSYGMPTIGNGRRTLADYFDQSKNHIPQEKLEAILADSLQQIFKGLPNESELISNAKKSAQEILAKGKIADELKNQISDKLSELKLGEFNQYVDALNAIRELEFDSGKIPQNILKILSFIEKIIPDGFKSELYSSILEYVNQFDEIKNAAGNLKSGMNLTAQNLSNYAVNFFDEGSFDVPNYSAMAKNVAVFQNAPRFGYPLNDIAEKYKEYENLKEYQNLISDIGKLESTRKKVDVGLKAACNALNFLGRQYKAICQAAEFGVNIAMLTENASRTKSVLKKAEVLKNTKYMAVNESFKDSNKVEVSSFDSKNKITVYYSDLENFLFYEPKISIVSEIQNDSIIPLLLKKENQNLDSSAIHLKISKENFEKKSSEKQIENGKIPIQKVEFEKQNSRIYKRVKFSNVDAIAVTDFIQEFHFQIDDLETDSLWWIRLDFNTKIQIAFQRMTNGKWILHYGVSYDYQAVDTLSTSPILKNGQFKISLNQDVLDKVNRKLKKNDKVTLSALEEDDVNVLYVSMMNKLGFVGSQKLSFYFQVTDILFEEKFPKSFDVISSLEEISGTLNNLDYPIVANSAYAKISRLDSTLIFIDSVKLNVEKKNENIYALSANLKSLNLSEGEYFIEWIYCTKNTLSENVKPQKNSYKSFITVDKTAPHFKMELTKNLLNGRETQPIGFVKSLDTLSNRSIRALRVLAISNQDTVTLLKTSHKAEEYYDFKFPMKNKFSGKVKILAQAFDYTKPNFEIGKKLDSLRFSEDVWNFVVNQNGNFIEGINGTMVESFVLIDNEIPTIAKNSLKLKFAKNEFLQNKPSLKRNENILNDDDTLKIAFQIQKKLTVMDSADLQVNLIFEDALQQKKKSYLNFATLKNNSLDFTFEEPMANRLEDGLYNVNVQIIDDAGNIFENQIFENLKVDRTSPDIESIFANDIVFDSASQLNLLTVKLNQSRDLEINQSDLQCYMQSEKDEKFSQWIFAKKANAKENYFTVEVPQNLKSNWKNGLYNIHFGCLDQAGNFEKNHTLISIGKRYPEITYPNDSIQNYYSGKILISGIAPNPELHANDNFAEFKIEYRAAKDSIFTQNKIDYLKSTVDVKKQDLAIWNAENFNDGEYILRLSTRACKDSCEWVSTEKSLVIYSENLPKLQVPRIAYSIPKNQIVGDLDTVKFEFKKDELDTTNWVLNAKLEVLNDSVFVPAKSEYFNPVFVSPFCTKPNFENEGLTVWQDSNDVWNLLWKGNAQGIFDSASNGRLDANLSIKYLNQNVKFLNAKPNEINDSVNVPAIKINSTEIPAYNRISKFNLQDSLFIQIQTNESFVIDLSSVENAQDKIYSGKFSSEELKVFGGVLYIHPSEYQIKIPFHGLTQTGLYPNGNQSRLKILAYSKSNPGNLFSDTISWLMNAAATKIVSDMNDTGTVYIGFVDSTSLQMQLARLGYEFGIVGRSSFINAEILNAKKEKIKTLLQNKYLAAGTSRSAYKLTWNGETDNHFAETEMGMHYLKITAKDVNGKILDEKEYAFNVKFAGGLVEAPGANWDEGDVNSEFPAALFIDESYIDKNGDNRFEGNLDYELRTNVTSKFLAEKERTFHYKWDLKNGYQYPAVYKKYRYSVGIHRHRSEFPVTVAVLLASQGYDFYLRGGNDNGDRMCFLKNKSYPYRIKIDTLTLNENSSISGIFEINLDADLNIVGYKESSEPYTSVMEVKIFPRDVYKILRQKLDNDIFWGYANEELKNESDDYQLTNILNSNIYDEHKKLYYWFNNFGGQVVYWHDRGFFNYQDSMAVFFPIYSAKQVCSVNDKQVETSICGSKTPKEEKEDSLKLENPHYNMLEIRAVPLKKKQFGTSFKAKHFSCHQYKAAGDIKVKLHLQVKQEYWNPKWGYNNLANRFVRFDPTNKTLFGNEGYFESDQNSPNFFDGISWKYDSKGEDLTAVEAARLKMRKTETNPLLFADELSGKYIQSNFDVKFFNTENSYAVTVRDSNFHAYGSVISNIQDSQVSTSVALGISPLNILFDVAPILNPSSAIQQDSSFRVPYPYTKSLDSIILPQTEKFSTVRYYPNFLSRVHFGLNDWNDSLWLNLCTSVFCQVQLMRNPVTDSSLANSSAIWNLQNLPQKNFADSTFSYTLKPNHYQTREKLWQVPFQNLRTFQLDHSPNDAIHASGNLKLVKADSSDWKIETDNSTWKITNVGVDSSVVWRYIYSLDKKIKDKSFAQNVPLENVAKQNLKDSIYSSLWFKQLKVSDDSLFLRSDSRTIHPYLKSKYDSIKKVFEISKNQIPLNSRIEEIATIRGRVPGENQNWELYYSKDGALYPITKGVQEKQPKDSLPILYQLEMNRLQGNTSFFLTYGSKSNQTYFRKFDLHVGKLVNENDTIVHSMYRNLSIHFSKNAWENPTDVTVRTIGLSDYNFNAFENLEITGPILEVLPSHDFGDDEKNWPQVEFQIDRISLEKQKQNPQNLKIYKPNFETKKIIPLETQIAGYLDEQGNASSENENWAFVKIVAKTKTFSTFFAMDSSLFKNVKLKNSDSAKVENLVCNDFNLDTIWAGTSNGYLELPYPCRGKSNYLLQLYASNNLVAEHQEVSANPIAWKMRNSDISESAEIYRSQILFYGEDNSSIQKMGPYIRIDSIAPQFENVEYEVLESGNDRLIQTDISLNEKESGIAKVTYNFYFAGNLIESRVVSDEKILAEDFVLDRKSLNKCIGCKAVIKILAEDYGHNFVKTEIETPKLYPYPMSLAYWWPLSEGAGETGFEILESGKNFDLSKISKRWLFGSSLYLYAPTDETMTAKISRADSIHEFSLEMNFKAGYNSKKQEYSIVGKNGENAFGIGLNPEKKYFVENGSERKYFNAARNPKAFEHFVFVMNRKKVSLYKNGEFVQSLSFAKEFIYSGNGKFILGNRSPKIAAVGQIKDLRFYTAALNAEQIRNLYEGILNLERDEIYTARAADLKLNDLTIDQSCAAPGRRFVRQKNSSGLGFFTWNVYPKTGNYNLYLLLRNFVGEESKVEIFVNGGIRGTYTMHSTGLFESQKVEGLTLGLSNTETQIEIRPLGNLSIAGIALVNSEKEISPENVDYGAGDWKTETPKVQVEMDFENPEDKTWARPKVKIKNLTNEIFAGTRLRYYYRGEGEDVQAVSFYPNLPMTISSDAGSVYYAELTFNENIPAYGSPYFGEGPKMGLHRNDYYFPWNTDDDPSSLKNENGDATGVLLLDEMGHALNEFACFDEDGVAKESKKSVRVLAKDVSNDLNQSSNITMLVENIGSAAIQGFETRYYYRDTLNAIIDVYNNPFAKQSVVYAGGDLYYVSFIYENEILNPKEKSDFGNGVQFALHYENWQGNWNANNDPSHAALTQDWNVADSIVALDLQGNILFGFAPQPQFSAPKSSENKKADLLHRMGKEVIVKIAEPATYTLELVNAVGIPLETLYYGFWNAGEHSVSVNNREFPGSYLVLRKGTEILTWELFH</sequence>